<dbReference type="GO" id="GO:0016301">
    <property type="term" value="F:kinase activity"/>
    <property type="evidence" value="ECO:0007669"/>
    <property type="project" value="UniProtKB-KW"/>
</dbReference>
<evidence type="ECO:0000313" key="28">
    <source>
        <dbReference type="Proteomes" id="UP000397656"/>
    </source>
</evidence>
<keyword evidence="15 17" id="KW-0460">Magnesium</keyword>
<dbReference type="EMBL" id="CP062803">
    <property type="protein sequence ID" value="QOT76898.1"/>
    <property type="molecule type" value="Genomic_DNA"/>
</dbReference>
<reference evidence="25 27" key="1">
    <citation type="journal article" date="2015" name="Genome Announc.">
        <title>Complete Genome Sequence of Cupriavidus basilensis 4G11, Isolated from the Oak Ridge Field Research Center Site.</title>
        <authorList>
            <person name="Ray J."/>
            <person name="Waters R.J."/>
            <person name="Skerker J.M."/>
            <person name="Kuehl J.V."/>
            <person name="Price M.N."/>
            <person name="Huang J."/>
            <person name="Chakraborty R."/>
            <person name="Arkin A.P."/>
            <person name="Deutschbauer A."/>
        </authorList>
    </citation>
    <scope>NUCLEOTIDE SEQUENCE [LARGE SCALE GENOMIC DNA]</scope>
    <source>
        <strain evidence="25">4G11</strain>
    </source>
</reference>
<dbReference type="OrthoDB" id="9765468at2"/>
<keyword evidence="9 17" id="KW-0963">Cytoplasm</keyword>
<dbReference type="KEGG" id="cbw:RR42_m0365"/>
<comment type="function">
    <text evidence="3 17">General (non sugar-specific) component of the phosphoenolpyruvate-dependent sugar phosphotransferase system (sugar PTS). This major carbohydrate active-transport system catalyzes the phosphorylation of incoming sugar substrates concomitantly with their translocation across the cell membrane. Enzyme I transfers the phosphoryl group from phosphoenolpyruvate (PEP) to the phosphoryl carrier protein (HPr).</text>
</comment>
<dbReference type="Pfam" id="PF00391">
    <property type="entry name" value="PEP-utilizers"/>
    <property type="match status" value="1"/>
</dbReference>
<keyword evidence="12 17" id="KW-0598">Phosphotransferase system</keyword>
<evidence type="ECO:0000256" key="9">
    <source>
        <dbReference type="ARBA" id="ARBA00022490"/>
    </source>
</evidence>
<feature type="binding site" evidence="20">
    <location>
        <position position="454"/>
    </location>
    <ligand>
        <name>Mg(2+)</name>
        <dbReference type="ChEBI" id="CHEBI:18420"/>
    </ligand>
</feature>
<dbReference type="STRING" id="68895.RR42_m0365"/>
<dbReference type="Proteomes" id="UP000031843">
    <property type="component" value="Chromosome main"/>
</dbReference>
<name>A0A0C4Y6N0_9BURK</name>
<dbReference type="RefSeq" id="WP_043343319.1">
    <property type="nucleotide sequence ID" value="NZ_CP010536.1"/>
</dbReference>
<dbReference type="Gene3D" id="3.50.30.10">
    <property type="entry name" value="Phosphohistidine domain"/>
    <property type="match status" value="1"/>
</dbReference>
<keyword evidence="10 17" id="KW-0762">Sugar transport</keyword>
<sequence>MPFALHGIPVSRGVAIGRAHLLAPAALDVSHYLVDEDRLDAEVERLRSARAAVRAELVTLKRDLPREAPEELGAFLDVHAMILDDEALAREPEALIRNRRYNAEWALTTRLEELMRQFDEIEDEYLRERKADIRQVVERILKVLAGAAVLAPAPVPPSSLAPDGEPAPGVIVVAHDISPADMLQFRHTVFHGFVTDLGGRTSHTAIVARSLDIPAAVGVQSASELIRQDDWVIIDGDAGLVIVDPSAIILEEYRHRQSERALEKKRLQRLRHTPAVTLDGLEIDLLANIEMAEDATAALTAGAVGVGLFRSEFLFMNRRGELPDEEEQFEAYRGAVDAMHGLPVTIRTIDIGADKPLDGRDGRDGRGDDFETALNPALGLRAIRWSLSEPAMFLTQLRALLRASAFGPVRLLIPMLAHAREIDQTLDLIAQAKRQLDARGQAFDPNIKVGAMIEIPAAVLMLPLFLRRMDFLSIGTNDLIQYTLAIDRADNAVAHLYDPLHPAVLQLIARTIREANRAGVPVAVCGEMAGDPAMTRLLLGMGLREFSMHPSQLLRVKQEVLHADCERLERLVEQVLSAYEPEELACALKLL</sequence>
<dbReference type="GeneID" id="98399655"/>
<dbReference type="Pfam" id="PF05524">
    <property type="entry name" value="PEP-utilisers_N"/>
    <property type="match status" value="1"/>
</dbReference>
<comment type="cofactor">
    <cofactor evidence="2 17 20">
        <name>Mg(2+)</name>
        <dbReference type="ChEBI" id="CHEBI:18420"/>
    </cofactor>
</comment>
<evidence type="ECO:0000256" key="21">
    <source>
        <dbReference type="SAM" id="Coils"/>
    </source>
</evidence>
<evidence type="ECO:0000256" key="17">
    <source>
        <dbReference type="PIRNR" id="PIRNR000732"/>
    </source>
</evidence>
<evidence type="ECO:0000256" key="6">
    <source>
        <dbReference type="ARBA" id="ARBA00012232"/>
    </source>
</evidence>
<dbReference type="EC" id="2.7.3.9" evidence="6 17"/>
<evidence type="ECO:0000256" key="14">
    <source>
        <dbReference type="ARBA" id="ARBA00022777"/>
    </source>
</evidence>
<evidence type="ECO:0000256" key="4">
    <source>
        <dbReference type="ARBA" id="ARBA00004496"/>
    </source>
</evidence>
<gene>
    <name evidence="26" type="primary">ptsP</name>
    <name evidence="26" type="ORF">F7R26_002005</name>
    <name evidence="25" type="ORF">RR42_m0365</name>
</gene>
<evidence type="ECO:0000256" key="19">
    <source>
        <dbReference type="PIRSR" id="PIRSR000732-2"/>
    </source>
</evidence>
<feature type="binding site" evidence="19">
    <location>
        <begin position="477"/>
        <end position="478"/>
    </location>
    <ligand>
        <name>phosphoenolpyruvate</name>
        <dbReference type="ChEBI" id="CHEBI:58702"/>
    </ligand>
</feature>
<dbReference type="InterPro" id="IPR023151">
    <property type="entry name" value="PEP_util_CS"/>
</dbReference>
<evidence type="ECO:0000256" key="2">
    <source>
        <dbReference type="ARBA" id="ARBA00001946"/>
    </source>
</evidence>
<dbReference type="InterPro" id="IPR036637">
    <property type="entry name" value="Phosphohistidine_dom_sf"/>
</dbReference>
<dbReference type="GO" id="GO:0046872">
    <property type="term" value="F:metal ion binding"/>
    <property type="evidence" value="ECO:0007669"/>
    <property type="project" value="UniProtKB-KW"/>
</dbReference>
<comment type="catalytic activity">
    <reaction evidence="1 17">
        <text>L-histidyl-[protein] + phosphoenolpyruvate = N(pros)-phospho-L-histidyl-[protein] + pyruvate</text>
        <dbReference type="Rhea" id="RHEA:23880"/>
        <dbReference type="Rhea" id="RHEA-COMP:9745"/>
        <dbReference type="Rhea" id="RHEA-COMP:9746"/>
        <dbReference type="ChEBI" id="CHEBI:15361"/>
        <dbReference type="ChEBI" id="CHEBI:29979"/>
        <dbReference type="ChEBI" id="CHEBI:58702"/>
        <dbReference type="ChEBI" id="CHEBI:64837"/>
        <dbReference type="EC" id="2.7.3.9"/>
    </reaction>
</comment>
<feature type="binding site" evidence="19">
    <location>
        <position position="310"/>
    </location>
    <ligand>
        <name>phosphoenolpyruvate</name>
        <dbReference type="ChEBI" id="CHEBI:58702"/>
    </ligand>
</feature>
<dbReference type="SUPFAM" id="SSF51621">
    <property type="entry name" value="Phosphoenolpyruvate/pyruvate domain"/>
    <property type="match status" value="1"/>
</dbReference>
<dbReference type="EMBL" id="CP010536">
    <property type="protein sequence ID" value="AJG17779.1"/>
    <property type="molecule type" value="Genomic_DNA"/>
</dbReference>
<dbReference type="InterPro" id="IPR050499">
    <property type="entry name" value="PEP-utilizing_PTS_enzyme"/>
</dbReference>
<dbReference type="SUPFAM" id="SSF52009">
    <property type="entry name" value="Phosphohistidine domain"/>
    <property type="match status" value="1"/>
</dbReference>
<dbReference type="SUPFAM" id="SSF47831">
    <property type="entry name" value="Enzyme I of the PEP:sugar phosphotransferase system HPr-binding (sub)domain"/>
    <property type="match status" value="1"/>
</dbReference>
<dbReference type="InterPro" id="IPR008279">
    <property type="entry name" value="PEP-util_enz_mobile_dom"/>
</dbReference>
<evidence type="ECO:0000256" key="10">
    <source>
        <dbReference type="ARBA" id="ARBA00022597"/>
    </source>
</evidence>
<evidence type="ECO:0000259" key="23">
    <source>
        <dbReference type="Pfam" id="PF02896"/>
    </source>
</evidence>
<keyword evidence="13 17" id="KW-0479">Metal-binding</keyword>
<evidence type="ECO:0000256" key="8">
    <source>
        <dbReference type="ARBA" id="ARBA00022448"/>
    </source>
</evidence>
<feature type="domain" description="Phosphotransferase system enzyme I N-terminal" evidence="24">
    <location>
        <begin position="6"/>
        <end position="129"/>
    </location>
</feature>
<dbReference type="PROSITE" id="PS00370">
    <property type="entry name" value="PEP_ENZYMES_PHOS_SITE"/>
    <property type="match status" value="1"/>
</dbReference>
<evidence type="ECO:0000259" key="22">
    <source>
        <dbReference type="Pfam" id="PF00391"/>
    </source>
</evidence>
<organism evidence="25 27">
    <name type="scientific">Cupriavidus basilensis</name>
    <dbReference type="NCBI Taxonomy" id="68895"/>
    <lineage>
        <taxon>Bacteria</taxon>
        <taxon>Pseudomonadati</taxon>
        <taxon>Pseudomonadota</taxon>
        <taxon>Betaproteobacteria</taxon>
        <taxon>Burkholderiales</taxon>
        <taxon>Burkholderiaceae</taxon>
        <taxon>Cupriavidus</taxon>
    </lineage>
</organism>
<comment type="subcellular location">
    <subcellularLocation>
        <location evidence="4 17">Cytoplasm</location>
    </subcellularLocation>
</comment>
<dbReference type="InterPro" id="IPR018274">
    <property type="entry name" value="PEP_util_AS"/>
</dbReference>
<dbReference type="InterPro" id="IPR000121">
    <property type="entry name" value="PEP_util_C"/>
</dbReference>
<dbReference type="InterPro" id="IPR008731">
    <property type="entry name" value="PTS_EIN"/>
</dbReference>
<evidence type="ECO:0000256" key="5">
    <source>
        <dbReference type="ARBA" id="ARBA00007837"/>
    </source>
</evidence>
<evidence type="ECO:0000256" key="18">
    <source>
        <dbReference type="PIRSR" id="PIRSR000732-1"/>
    </source>
</evidence>
<dbReference type="GO" id="GO:0005737">
    <property type="term" value="C:cytoplasm"/>
    <property type="evidence" value="ECO:0007669"/>
    <property type="project" value="UniProtKB-SubCell"/>
</dbReference>
<dbReference type="GO" id="GO:0008965">
    <property type="term" value="F:phosphoenolpyruvate-protein phosphotransferase activity"/>
    <property type="evidence" value="ECO:0007669"/>
    <property type="project" value="UniProtKB-EC"/>
</dbReference>
<keyword evidence="11 17" id="KW-0808">Transferase</keyword>
<dbReference type="InterPro" id="IPR036618">
    <property type="entry name" value="PtsI_HPr-bd_sf"/>
</dbReference>
<dbReference type="PIRSF" id="PIRSF000732">
    <property type="entry name" value="PTS_enzyme_I"/>
    <property type="match status" value="1"/>
</dbReference>
<evidence type="ECO:0000256" key="3">
    <source>
        <dbReference type="ARBA" id="ARBA00002728"/>
    </source>
</evidence>
<evidence type="ECO:0000256" key="7">
    <source>
        <dbReference type="ARBA" id="ARBA00016544"/>
    </source>
</evidence>
<keyword evidence="8 17" id="KW-0813">Transport</keyword>
<evidence type="ECO:0000256" key="1">
    <source>
        <dbReference type="ARBA" id="ARBA00000683"/>
    </source>
</evidence>
<feature type="binding site" evidence="20">
    <location>
        <position position="478"/>
    </location>
    <ligand>
        <name>Mg(2+)</name>
        <dbReference type="ChEBI" id="CHEBI:18420"/>
    </ligand>
</feature>
<reference evidence="26 28" key="2">
    <citation type="submission" date="2020-10" db="EMBL/GenBank/DDBJ databases">
        <title>Complete genome sequence of Cupriavidus basilensis CCUG 49340T.</title>
        <authorList>
            <person name="Salva-Serra F."/>
            <person name="Donoso R.A."/>
            <person name="Cho K.H."/>
            <person name="Yoo J.A."/>
            <person name="Lee K."/>
            <person name="Yoon S.-H."/>
            <person name="Perez-Pantoja D."/>
            <person name="Moore E.R.B."/>
        </authorList>
    </citation>
    <scope>NUCLEOTIDE SEQUENCE [LARGE SCALE GENOMIC DNA]</scope>
    <source>
        <strain evidence="28">CCUG 49340</strain>
        <strain evidence="26">DSM 11853</strain>
    </source>
</reference>
<protein>
    <recommendedName>
        <fullName evidence="7 17">Phosphoenolpyruvate-protein phosphotransferase</fullName>
        <ecNumber evidence="6 17">2.7.3.9</ecNumber>
    </recommendedName>
    <alternativeName>
        <fullName evidence="16 17">Phosphotransferase system, enzyme I</fullName>
    </alternativeName>
</protein>
<evidence type="ECO:0000313" key="26">
    <source>
        <dbReference type="EMBL" id="QOT76898.1"/>
    </source>
</evidence>
<feature type="binding site" evidence="19">
    <location>
        <position position="488"/>
    </location>
    <ligand>
        <name>phosphoenolpyruvate</name>
        <dbReference type="ChEBI" id="CHEBI:58702"/>
    </ligand>
</feature>
<dbReference type="InterPro" id="IPR040442">
    <property type="entry name" value="Pyrv_kinase-like_dom_sf"/>
</dbReference>
<feature type="active site" description="Proton donor" evidence="18">
    <location>
        <position position="525"/>
    </location>
</feature>
<evidence type="ECO:0000256" key="11">
    <source>
        <dbReference type="ARBA" id="ARBA00022679"/>
    </source>
</evidence>
<keyword evidence="21" id="KW-0175">Coiled coil</keyword>
<feature type="binding site" evidence="19">
    <location>
        <position position="347"/>
    </location>
    <ligand>
        <name>phosphoenolpyruvate</name>
        <dbReference type="ChEBI" id="CHEBI:58702"/>
    </ligand>
</feature>
<dbReference type="PROSITE" id="PS00742">
    <property type="entry name" value="PEP_ENZYMES_2"/>
    <property type="match status" value="1"/>
</dbReference>
<evidence type="ECO:0000256" key="15">
    <source>
        <dbReference type="ARBA" id="ARBA00022842"/>
    </source>
</evidence>
<comment type="similarity">
    <text evidence="5 17">Belongs to the PEP-utilizing enzyme family.</text>
</comment>
<dbReference type="InterPro" id="IPR015813">
    <property type="entry name" value="Pyrv/PenolPyrv_kinase-like_dom"/>
</dbReference>
<dbReference type="Proteomes" id="UP000397656">
    <property type="component" value="Chromosome 1"/>
</dbReference>
<evidence type="ECO:0000256" key="12">
    <source>
        <dbReference type="ARBA" id="ARBA00022683"/>
    </source>
</evidence>
<feature type="domain" description="PEP-utilising enzyme mobile" evidence="22">
    <location>
        <begin position="168"/>
        <end position="239"/>
    </location>
</feature>
<dbReference type="NCBIfam" id="TIGR01417">
    <property type="entry name" value="PTS_I_fam"/>
    <property type="match status" value="1"/>
</dbReference>
<dbReference type="Gene3D" id="3.20.20.60">
    <property type="entry name" value="Phosphoenolpyruvate-binding domains"/>
    <property type="match status" value="1"/>
</dbReference>
<evidence type="ECO:0000256" key="20">
    <source>
        <dbReference type="PIRSR" id="PIRSR000732-3"/>
    </source>
</evidence>
<dbReference type="AlphaFoldDB" id="A0A0C4Y6N0"/>
<dbReference type="PANTHER" id="PTHR46244:SF3">
    <property type="entry name" value="PHOSPHOENOLPYRUVATE-PROTEIN PHOSPHOTRANSFERASE"/>
    <property type="match status" value="1"/>
</dbReference>
<evidence type="ECO:0000256" key="16">
    <source>
        <dbReference type="ARBA" id="ARBA00033235"/>
    </source>
</evidence>
<evidence type="ECO:0000313" key="27">
    <source>
        <dbReference type="Proteomes" id="UP000031843"/>
    </source>
</evidence>
<dbReference type="GO" id="GO:0009401">
    <property type="term" value="P:phosphoenolpyruvate-dependent sugar phosphotransferase system"/>
    <property type="evidence" value="ECO:0007669"/>
    <property type="project" value="UniProtKB-KW"/>
</dbReference>
<evidence type="ECO:0000313" key="25">
    <source>
        <dbReference type="EMBL" id="AJG17779.1"/>
    </source>
</evidence>
<dbReference type="PANTHER" id="PTHR46244">
    <property type="entry name" value="PHOSPHOENOLPYRUVATE-PROTEIN PHOSPHOTRANSFERASE"/>
    <property type="match status" value="1"/>
</dbReference>
<feature type="coiled-coil region" evidence="21">
    <location>
        <begin position="36"/>
        <end position="63"/>
    </location>
</feature>
<keyword evidence="27" id="KW-1185">Reference proteome</keyword>
<evidence type="ECO:0000259" key="24">
    <source>
        <dbReference type="Pfam" id="PF05524"/>
    </source>
</evidence>
<keyword evidence="25" id="KW-0670">Pyruvate</keyword>
<dbReference type="InterPro" id="IPR024692">
    <property type="entry name" value="PTS_EI"/>
</dbReference>
<proteinExistence type="inferred from homology"/>
<keyword evidence="14 17" id="KW-0418">Kinase</keyword>
<accession>A0A0C4Y6N0</accession>
<evidence type="ECO:0000256" key="13">
    <source>
        <dbReference type="ARBA" id="ARBA00022723"/>
    </source>
</evidence>
<dbReference type="Pfam" id="PF02896">
    <property type="entry name" value="PEP-utilizers_C"/>
    <property type="match status" value="1"/>
</dbReference>
<dbReference type="Gene3D" id="1.10.274.10">
    <property type="entry name" value="PtsI, HPr-binding domain"/>
    <property type="match status" value="1"/>
</dbReference>
<dbReference type="InterPro" id="IPR006318">
    <property type="entry name" value="PTS_EI-like"/>
</dbReference>
<feature type="active site" description="Tele-phosphohistidine intermediate" evidence="18">
    <location>
        <position position="203"/>
    </location>
</feature>
<feature type="domain" description="PEP-utilising enzyme C-terminal" evidence="23">
    <location>
        <begin position="265"/>
        <end position="564"/>
    </location>
</feature>
<dbReference type="PRINTS" id="PR01736">
    <property type="entry name" value="PHPHTRNFRASE"/>
</dbReference>